<organism evidence="18">
    <name type="scientific">Rhizopus microsporus var. microsporus</name>
    <dbReference type="NCBI Taxonomy" id="86635"/>
    <lineage>
        <taxon>Eukaryota</taxon>
        <taxon>Fungi</taxon>
        <taxon>Fungi incertae sedis</taxon>
        <taxon>Mucoromycota</taxon>
        <taxon>Mucoromycotina</taxon>
        <taxon>Mucoromycetes</taxon>
        <taxon>Mucorales</taxon>
        <taxon>Mucorineae</taxon>
        <taxon>Rhizopodaceae</taxon>
        <taxon>Rhizopus</taxon>
    </lineage>
</organism>
<evidence type="ECO:0000259" key="15">
    <source>
        <dbReference type="PROSITE" id="PS51192"/>
    </source>
</evidence>
<feature type="non-terminal residue" evidence="18">
    <location>
        <position position="1"/>
    </location>
</feature>
<dbReference type="PROSITE" id="PS51450">
    <property type="entry name" value="LRR"/>
    <property type="match status" value="9"/>
</dbReference>
<keyword evidence="4" id="KW-0677">Repeat</keyword>
<keyword evidence="9" id="KW-0694">RNA-binding</keyword>
<evidence type="ECO:0000256" key="9">
    <source>
        <dbReference type="ARBA" id="ARBA00022884"/>
    </source>
</evidence>
<gene>
    <name evidence="18" type="ORF">BCV72DRAFT_199219</name>
</gene>
<dbReference type="FunFam" id="3.80.10.10:FF:000055">
    <property type="entry name" value="Protein phosphatase 1 regulatory subunit 7"/>
    <property type="match status" value="1"/>
</dbReference>
<dbReference type="OrthoDB" id="266138at2759"/>
<keyword evidence="5" id="KW-0547">Nucleotide-binding</keyword>
<dbReference type="SMART" id="SM00365">
    <property type="entry name" value="LRR_SD22"/>
    <property type="match status" value="9"/>
</dbReference>
<dbReference type="PROSITE" id="PS51194">
    <property type="entry name" value="HELICASE_CTER"/>
    <property type="match status" value="1"/>
</dbReference>
<dbReference type="InterPro" id="IPR014014">
    <property type="entry name" value="RNA_helicase_DEAD_Q_motif"/>
</dbReference>
<dbReference type="VEuPathDB" id="FungiDB:BCV72DRAFT_199219"/>
<feature type="domain" description="Helicase ATP-binding" evidence="15">
    <location>
        <begin position="186"/>
        <end position="351"/>
    </location>
</feature>
<dbReference type="GO" id="GO:0003723">
    <property type="term" value="F:RNA binding"/>
    <property type="evidence" value="ECO:0007669"/>
    <property type="project" value="UniProtKB-KW"/>
</dbReference>
<feature type="short sequence motif" description="Q motif" evidence="13">
    <location>
        <begin position="153"/>
        <end position="181"/>
    </location>
</feature>
<dbReference type="Pfam" id="PF12799">
    <property type="entry name" value="LRR_4"/>
    <property type="match status" value="3"/>
</dbReference>
<dbReference type="PROSITE" id="PS00039">
    <property type="entry name" value="DEAD_ATP_HELICASE"/>
    <property type="match status" value="1"/>
</dbReference>
<dbReference type="AlphaFoldDB" id="A0A1X0RFC7"/>
<evidence type="ECO:0000256" key="6">
    <source>
        <dbReference type="ARBA" id="ARBA00022801"/>
    </source>
</evidence>
<accession>A0A1X0RFC7</accession>
<dbReference type="GO" id="GO:0003724">
    <property type="term" value="F:RNA helicase activity"/>
    <property type="evidence" value="ECO:0007669"/>
    <property type="project" value="UniProtKB-EC"/>
</dbReference>
<keyword evidence="7" id="KW-0347">Helicase</keyword>
<dbReference type="Gene3D" id="3.40.50.300">
    <property type="entry name" value="P-loop containing nucleotide triphosphate hydrolases"/>
    <property type="match status" value="2"/>
</dbReference>
<feature type="domain" description="Helicase C-terminal" evidence="16">
    <location>
        <begin position="362"/>
        <end position="530"/>
    </location>
</feature>
<dbReference type="PROSITE" id="PS51195">
    <property type="entry name" value="Q_MOTIF"/>
    <property type="match status" value="1"/>
</dbReference>
<dbReference type="InterPro" id="IPR011545">
    <property type="entry name" value="DEAD/DEAH_box_helicase_dom"/>
</dbReference>
<dbReference type="InterPro" id="IPR001611">
    <property type="entry name" value="Leu-rich_rpt"/>
</dbReference>
<sequence length="850" mass="97792">QNNQNGWNQQQQQPQITWNQQQQQQPQQSSWNQQYQQPQQQSQQQSQQPQSRWSQPQPSQNNNPQGNWNQPQQQPAQWSQSQSAEGSFGTQQSKWASDEPSQSQWSNNNGQQWSQQPPAPPNVIRNLFDNPHKVRVTMSDSQLDPNSPLYSVKSFEQLGLNNLLLKGLYAMGFNKPSKIQERALPLMISNPPTNMIAQSQSGTGKTAAFVLAMLSRVDSTIDKPQAICLAPSRELARQICEVTQKMAQFTNIKATAVIKESRRRTINEQVVIGTPGSVMDYMRRRFIDVSDIRVFVLDEADNMLDQDGLGDQSIRIKSMIPANPQTLLFSATFPDHVRKFASKFAPKANEMSLSIHELSVDAIKQFYCDCTSEEHKYEVLCRLYELLTVSQSIIFCRRRETAFEIAKQMQEQGHAIACLHGGMTPEERDKAMDDFRRGEFKVLITTNVVARGIDILQVTLVVNYDIPLDPRGYPDTEAYLHRIGRTGRFGRTGVSIIFVYNEQSWKQMQYLENHFQRPIERIPTDDWEEVERILKPVFDVEESEVDEEVEDISEEGLLDEVPEDTTEIDLVHMKISNLTALKLERFKQLEHIYFRQNFIIDIEGLEGLDSLRELDLYDNKISHIRGLNHLVQLKDLDLSFNKIKHIKNIDKLTNLENLYFVSNKISKIENLDTLVNLKNLELGANRIRVIENLDCLANLTQLWLGKNKITKLENLSPLKNLRLLSIQSNRLTKIEGLEELENLEELYLSHNAITKIEGLEKNLKLTIVDIANNALTKIENLSHLPALEEFWANNNQFDNECYKQVEEELGKIKTLETVYLEGNPMQLNNKATYRNKIRLALPHIKQIDAT</sequence>
<dbReference type="InterPro" id="IPR027417">
    <property type="entry name" value="P-loop_NTPase"/>
</dbReference>
<evidence type="ECO:0000259" key="17">
    <source>
        <dbReference type="PROSITE" id="PS51195"/>
    </source>
</evidence>
<evidence type="ECO:0000256" key="13">
    <source>
        <dbReference type="PROSITE-ProRule" id="PRU00552"/>
    </source>
</evidence>
<dbReference type="GO" id="GO:0005634">
    <property type="term" value="C:nucleus"/>
    <property type="evidence" value="ECO:0007669"/>
    <property type="project" value="UniProtKB-SubCell"/>
</dbReference>
<keyword evidence="3" id="KW-0433">Leucine-rich repeat</keyword>
<dbReference type="SMART" id="SM00369">
    <property type="entry name" value="LRR_TYP"/>
    <property type="match status" value="5"/>
</dbReference>
<evidence type="ECO:0000256" key="3">
    <source>
        <dbReference type="ARBA" id="ARBA00022614"/>
    </source>
</evidence>
<dbReference type="InterPro" id="IPR014001">
    <property type="entry name" value="Helicase_ATP-bd"/>
</dbReference>
<evidence type="ECO:0000313" key="18">
    <source>
        <dbReference type="EMBL" id="ORE10724.1"/>
    </source>
</evidence>
<dbReference type="InterPro" id="IPR003591">
    <property type="entry name" value="Leu-rich_rpt_typical-subtyp"/>
</dbReference>
<evidence type="ECO:0000256" key="7">
    <source>
        <dbReference type="ARBA" id="ARBA00022806"/>
    </source>
</evidence>
<feature type="compositionally biased region" description="Low complexity" evidence="14">
    <location>
        <begin position="100"/>
        <end position="116"/>
    </location>
</feature>
<evidence type="ECO:0000256" key="14">
    <source>
        <dbReference type="SAM" id="MobiDB-lite"/>
    </source>
</evidence>
<dbReference type="InterPro" id="IPR003603">
    <property type="entry name" value="U2A'_phosphoprotein32A_C"/>
</dbReference>
<dbReference type="SMART" id="SM00490">
    <property type="entry name" value="HELICc"/>
    <property type="match status" value="1"/>
</dbReference>
<dbReference type="SUPFAM" id="SSF52540">
    <property type="entry name" value="P-loop containing nucleoside triphosphate hydrolases"/>
    <property type="match status" value="1"/>
</dbReference>
<reference evidence="18" key="1">
    <citation type="journal article" date="2016" name="Proc. Natl. Acad. Sci. U.S.A.">
        <title>Lipid metabolic changes in an early divergent fungus govern the establishment of a mutualistic symbiosis with endobacteria.</title>
        <authorList>
            <person name="Lastovetsky O.A."/>
            <person name="Gaspar M.L."/>
            <person name="Mondo S.J."/>
            <person name="LaButti K.M."/>
            <person name="Sandor L."/>
            <person name="Grigoriev I.V."/>
            <person name="Henry S.A."/>
            <person name="Pawlowska T.E."/>
        </authorList>
    </citation>
    <scope>NUCLEOTIDE SEQUENCE [LARGE SCALE GENOMIC DNA]</scope>
    <source>
        <strain evidence="18">ATCC 52814</strain>
    </source>
</reference>
<evidence type="ECO:0000256" key="2">
    <source>
        <dbReference type="ARBA" id="ARBA00012552"/>
    </source>
</evidence>
<dbReference type="Pfam" id="PF00271">
    <property type="entry name" value="Helicase_C"/>
    <property type="match status" value="1"/>
</dbReference>
<dbReference type="FunFam" id="3.80.10.10:FF:000446">
    <property type="entry name" value="Protein phosphatase 1 regulatory subunit SDS22"/>
    <property type="match status" value="1"/>
</dbReference>
<dbReference type="SUPFAM" id="SSF52058">
    <property type="entry name" value="L domain-like"/>
    <property type="match status" value="1"/>
</dbReference>
<feature type="region of interest" description="Disordered" evidence="14">
    <location>
        <begin position="1"/>
        <end position="126"/>
    </location>
</feature>
<dbReference type="EC" id="3.6.4.13" evidence="2"/>
<feature type="compositionally biased region" description="Low complexity" evidence="14">
    <location>
        <begin position="1"/>
        <end position="83"/>
    </location>
</feature>
<dbReference type="PROSITE" id="PS51192">
    <property type="entry name" value="HELICASE_ATP_BIND_1"/>
    <property type="match status" value="1"/>
</dbReference>
<dbReference type="InterPro" id="IPR000629">
    <property type="entry name" value="RNA-helicase_DEAD-box_CS"/>
</dbReference>
<evidence type="ECO:0000256" key="4">
    <source>
        <dbReference type="ARBA" id="ARBA00022737"/>
    </source>
</evidence>
<comment type="catalytic activity">
    <reaction evidence="12">
        <text>ATP + H2O = ADP + phosphate + H(+)</text>
        <dbReference type="Rhea" id="RHEA:13065"/>
        <dbReference type="ChEBI" id="CHEBI:15377"/>
        <dbReference type="ChEBI" id="CHEBI:15378"/>
        <dbReference type="ChEBI" id="CHEBI:30616"/>
        <dbReference type="ChEBI" id="CHEBI:43474"/>
        <dbReference type="ChEBI" id="CHEBI:456216"/>
        <dbReference type="EC" id="3.6.4.13"/>
    </reaction>
</comment>
<dbReference type="InterPro" id="IPR025875">
    <property type="entry name" value="Leu-rich_rpt_4"/>
</dbReference>
<name>A0A1X0RFC7_RHIZD</name>
<dbReference type="InterPro" id="IPR001650">
    <property type="entry name" value="Helicase_C-like"/>
</dbReference>
<dbReference type="Pfam" id="PF00270">
    <property type="entry name" value="DEAD"/>
    <property type="match status" value="1"/>
</dbReference>
<protein>
    <recommendedName>
        <fullName evidence="2">RNA helicase</fullName>
        <ecNumber evidence="2">3.6.4.13</ecNumber>
    </recommendedName>
</protein>
<dbReference type="GO" id="GO:0005524">
    <property type="term" value="F:ATP binding"/>
    <property type="evidence" value="ECO:0007669"/>
    <property type="project" value="UniProtKB-KW"/>
</dbReference>
<dbReference type="Gene3D" id="3.80.10.10">
    <property type="entry name" value="Ribonuclease Inhibitor"/>
    <property type="match status" value="2"/>
</dbReference>
<dbReference type="SMART" id="SM00487">
    <property type="entry name" value="DEXDc"/>
    <property type="match status" value="1"/>
</dbReference>
<dbReference type="Proteomes" id="UP000242414">
    <property type="component" value="Unassembled WGS sequence"/>
</dbReference>
<feature type="domain" description="DEAD-box RNA helicase Q" evidence="17">
    <location>
        <begin position="153"/>
        <end position="181"/>
    </location>
</feature>
<dbReference type="PANTHER" id="PTHR47958">
    <property type="entry name" value="ATP-DEPENDENT RNA HELICASE DBP3"/>
    <property type="match status" value="1"/>
</dbReference>
<evidence type="ECO:0000256" key="5">
    <source>
        <dbReference type="ARBA" id="ARBA00022741"/>
    </source>
</evidence>
<evidence type="ECO:0000259" key="16">
    <source>
        <dbReference type="PROSITE" id="PS51194"/>
    </source>
</evidence>
<dbReference type="CDD" id="cd18787">
    <property type="entry name" value="SF2_C_DEAD"/>
    <property type="match status" value="1"/>
</dbReference>
<keyword evidence="8" id="KW-0067">ATP-binding</keyword>
<feature type="compositionally biased region" description="Polar residues" evidence="14">
    <location>
        <begin position="84"/>
        <end position="95"/>
    </location>
</feature>
<evidence type="ECO:0000256" key="1">
    <source>
        <dbReference type="ARBA" id="ARBA00004123"/>
    </source>
</evidence>
<evidence type="ECO:0000256" key="12">
    <source>
        <dbReference type="ARBA" id="ARBA00047984"/>
    </source>
</evidence>
<dbReference type="GO" id="GO:0016787">
    <property type="term" value="F:hydrolase activity"/>
    <property type="evidence" value="ECO:0007669"/>
    <property type="project" value="UniProtKB-KW"/>
</dbReference>
<proteinExistence type="inferred from homology"/>
<keyword evidence="6" id="KW-0378">Hydrolase</keyword>
<dbReference type="FunFam" id="3.40.50.300:FF:000849">
    <property type="entry name" value="ATP-dependent RNA helicase DBP5"/>
    <property type="match status" value="1"/>
</dbReference>
<evidence type="ECO:0000256" key="10">
    <source>
        <dbReference type="ARBA" id="ARBA00023242"/>
    </source>
</evidence>
<comment type="similarity">
    <text evidence="11">Belongs to the SDS22 family.</text>
</comment>
<dbReference type="EMBL" id="KV921863">
    <property type="protein sequence ID" value="ORE10724.1"/>
    <property type="molecule type" value="Genomic_DNA"/>
</dbReference>
<keyword evidence="10" id="KW-0539">Nucleus</keyword>
<dbReference type="SMART" id="SM00446">
    <property type="entry name" value="LRRcap"/>
    <property type="match status" value="1"/>
</dbReference>
<dbReference type="InterPro" id="IPR032675">
    <property type="entry name" value="LRR_dom_sf"/>
</dbReference>
<evidence type="ECO:0000256" key="8">
    <source>
        <dbReference type="ARBA" id="ARBA00022840"/>
    </source>
</evidence>
<comment type="subcellular location">
    <subcellularLocation>
        <location evidence="1">Nucleus</location>
    </subcellularLocation>
</comment>
<dbReference type="CDD" id="cd17963">
    <property type="entry name" value="DEADc_DDX19_DDX25"/>
    <property type="match status" value="1"/>
</dbReference>
<evidence type="ECO:0000256" key="11">
    <source>
        <dbReference type="ARBA" id="ARBA00023460"/>
    </source>
</evidence>